<reference evidence="8 9" key="1">
    <citation type="submission" date="2014-09" db="EMBL/GenBank/DDBJ databases">
        <title>Vibrio maritimus JCM 19235. (C45) whole genome shotgun sequence.</title>
        <authorList>
            <person name="Sawabe T."/>
            <person name="Meirelles P."/>
            <person name="Nakanishi M."/>
            <person name="Sayaka M."/>
            <person name="Hattori M."/>
            <person name="Ohkuma M."/>
        </authorList>
    </citation>
    <scope>NUCLEOTIDE SEQUENCE [LARGE SCALE GENOMIC DNA]</scope>
    <source>
        <strain evidence="9">JCM19235</strain>
    </source>
</reference>
<sequence>MLKKLITTIAVLAIACYFTYDNYASYIENPWTRDGQVRADIIQITPRVTGPVIELNVEDNSHIKKGDVLFKIDPSTFEAAKDQAYANLLQAKALLERAINEEKRSAELERRKPGAVPVLTLNNLANDVQTSRANVKAAEAGYESASLNLEFTTVTAPTDGYITNLNLQEGSQVVANQPVVALIDDDSFWVEGFFEETDLRHIRTGSLAQVTLMSHPDRPLAGHVRSMGYGISKADGSTGSFLLPNVNPNFQWIRLAQRIPVQIKLDKPPEDIQLIVGATASVLVSKHQQAE</sequence>
<dbReference type="PROSITE" id="PS51257">
    <property type="entry name" value="PROKAR_LIPOPROTEIN"/>
    <property type="match status" value="1"/>
</dbReference>
<dbReference type="Gene3D" id="2.40.50.100">
    <property type="match status" value="1"/>
</dbReference>
<protein>
    <submittedName>
        <fullName evidence="8">Membrane fusion component of tripartite multidrug resistance system</fullName>
    </submittedName>
</protein>
<dbReference type="STRING" id="990268.JCM19235_2597"/>
<dbReference type="Proteomes" id="UP000029228">
    <property type="component" value="Unassembled WGS sequence"/>
</dbReference>
<keyword evidence="5" id="KW-0175">Coiled coil</keyword>
<dbReference type="InterPro" id="IPR006143">
    <property type="entry name" value="RND_pump_MFP"/>
</dbReference>
<evidence type="ECO:0000256" key="2">
    <source>
        <dbReference type="ARBA" id="ARBA00022692"/>
    </source>
</evidence>
<dbReference type="Pfam" id="PF25917">
    <property type="entry name" value="BSH_RND"/>
    <property type="match status" value="1"/>
</dbReference>
<dbReference type="InterPro" id="IPR050393">
    <property type="entry name" value="MFP_Efflux_Pump"/>
</dbReference>
<dbReference type="GO" id="GO:0016020">
    <property type="term" value="C:membrane"/>
    <property type="evidence" value="ECO:0007669"/>
    <property type="project" value="InterPro"/>
</dbReference>
<dbReference type="SUPFAM" id="SSF111369">
    <property type="entry name" value="HlyD-like secretion proteins"/>
    <property type="match status" value="1"/>
</dbReference>
<proteinExistence type="inferred from homology"/>
<reference evidence="8 9" key="2">
    <citation type="submission" date="2014-09" db="EMBL/GenBank/DDBJ databases">
        <authorList>
            <consortium name="NBRP consortium"/>
            <person name="Sawabe T."/>
            <person name="Meirelles P."/>
            <person name="Nakanishi M."/>
            <person name="Sayaka M."/>
            <person name="Hattori M."/>
            <person name="Ohkuma M."/>
        </authorList>
    </citation>
    <scope>NUCLEOTIDE SEQUENCE [LARGE SCALE GENOMIC DNA]</scope>
    <source>
        <strain evidence="9">JCM19235</strain>
    </source>
</reference>
<gene>
    <name evidence="8" type="ORF">JCM19235_2597</name>
</gene>
<evidence type="ECO:0000259" key="6">
    <source>
        <dbReference type="Pfam" id="PF25917"/>
    </source>
</evidence>
<name>A0A090RY52_9VIBR</name>
<dbReference type="AlphaFoldDB" id="A0A090RY52"/>
<keyword evidence="2" id="KW-0812">Transmembrane</keyword>
<keyword evidence="3" id="KW-1133">Transmembrane helix</keyword>
<evidence type="ECO:0000313" key="9">
    <source>
        <dbReference type="Proteomes" id="UP000029228"/>
    </source>
</evidence>
<dbReference type="GO" id="GO:0022857">
    <property type="term" value="F:transmembrane transporter activity"/>
    <property type="evidence" value="ECO:0007669"/>
    <property type="project" value="InterPro"/>
</dbReference>
<dbReference type="EMBL" id="BBMR01000003">
    <property type="protein sequence ID" value="GAL19174.1"/>
    <property type="molecule type" value="Genomic_DNA"/>
</dbReference>
<keyword evidence="4" id="KW-0472">Membrane</keyword>
<evidence type="ECO:0000256" key="5">
    <source>
        <dbReference type="SAM" id="Coils"/>
    </source>
</evidence>
<evidence type="ECO:0000256" key="3">
    <source>
        <dbReference type="ARBA" id="ARBA00022989"/>
    </source>
</evidence>
<dbReference type="OrthoDB" id="9811754at2"/>
<dbReference type="PANTHER" id="PTHR30367">
    <property type="entry name" value="P-HYDROXYBENZOIC ACID EFFLUX PUMP SUBUNIT AAEA-RELATED"/>
    <property type="match status" value="1"/>
</dbReference>
<feature type="domain" description="p-hydroxybenzoic acid efflux pump subunit AaeA-like beta-barrel" evidence="7">
    <location>
        <begin position="187"/>
        <end position="284"/>
    </location>
</feature>
<feature type="domain" description="Multidrug resistance protein MdtA-like barrel-sandwich hybrid" evidence="6">
    <location>
        <begin position="41"/>
        <end position="182"/>
    </location>
</feature>
<accession>A0A090RY52</accession>
<dbReference type="Gene3D" id="2.40.30.170">
    <property type="match status" value="1"/>
</dbReference>
<dbReference type="Pfam" id="PF25963">
    <property type="entry name" value="Beta-barrel_AAEA"/>
    <property type="match status" value="1"/>
</dbReference>
<evidence type="ECO:0000256" key="4">
    <source>
        <dbReference type="ARBA" id="ARBA00023136"/>
    </source>
</evidence>
<keyword evidence="9" id="KW-1185">Reference proteome</keyword>
<comment type="similarity">
    <text evidence="1">Belongs to the membrane fusion protein (MFP) (TC 8.A.1) family.</text>
</comment>
<evidence type="ECO:0000256" key="1">
    <source>
        <dbReference type="ARBA" id="ARBA00009477"/>
    </source>
</evidence>
<evidence type="ECO:0000313" key="8">
    <source>
        <dbReference type="EMBL" id="GAL19174.1"/>
    </source>
</evidence>
<evidence type="ECO:0000259" key="7">
    <source>
        <dbReference type="Pfam" id="PF25963"/>
    </source>
</evidence>
<comment type="caution">
    <text evidence="8">The sequence shown here is derived from an EMBL/GenBank/DDBJ whole genome shotgun (WGS) entry which is preliminary data.</text>
</comment>
<feature type="coiled-coil region" evidence="5">
    <location>
        <begin position="81"/>
        <end position="112"/>
    </location>
</feature>
<dbReference type="InterPro" id="IPR058634">
    <property type="entry name" value="AaeA-lik-b-barrel"/>
</dbReference>
<dbReference type="PANTHER" id="PTHR30367:SF1">
    <property type="entry name" value="MULTIDRUG RESISTANCE PROTEIN MDTN"/>
    <property type="match status" value="1"/>
</dbReference>
<dbReference type="InterPro" id="IPR058625">
    <property type="entry name" value="MdtA-like_BSH"/>
</dbReference>
<organism evidence="8 9">
    <name type="scientific">Vibrio maritimus</name>
    <dbReference type="NCBI Taxonomy" id="990268"/>
    <lineage>
        <taxon>Bacteria</taxon>
        <taxon>Pseudomonadati</taxon>
        <taxon>Pseudomonadota</taxon>
        <taxon>Gammaproteobacteria</taxon>
        <taxon>Vibrionales</taxon>
        <taxon>Vibrionaceae</taxon>
        <taxon>Vibrio</taxon>
    </lineage>
</organism>
<dbReference type="NCBIfam" id="TIGR01730">
    <property type="entry name" value="RND_mfp"/>
    <property type="match status" value="1"/>
</dbReference>